<dbReference type="AlphaFoldDB" id="A0A7K0DV16"/>
<evidence type="ECO:0000313" key="2">
    <source>
        <dbReference type="EMBL" id="MQY28664.1"/>
    </source>
</evidence>
<feature type="compositionally biased region" description="Pro residues" evidence="1">
    <location>
        <begin position="266"/>
        <end position="303"/>
    </location>
</feature>
<accession>A0A7K0DV16</accession>
<feature type="compositionally biased region" description="Low complexity" evidence="1">
    <location>
        <begin position="253"/>
        <end position="265"/>
    </location>
</feature>
<reference evidence="2 3" key="1">
    <citation type="submission" date="2019-10" db="EMBL/GenBank/DDBJ databases">
        <title>Nocardia macrotermitis sp. nov. and Nocardia aurantia sp. nov., isolated from the gut of fungus growing-termite Macrotermes natalensis.</title>
        <authorList>
            <person name="Benndorf R."/>
            <person name="Schwitalla J."/>
            <person name="Martin K."/>
            <person name="De Beer W."/>
            <person name="Kaster A.-K."/>
            <person name="Vollmers J."/>
            <person name="Poulsen M."/>
            <person name="Beemelmanns C."/>
        </authorList>
    </citation>
    <scope>NUCLEOTIDE SEQUENCE [LARGE SCALE GENOMIC DNA]</scope>
    <source>
        <strain evidence="2 3">RB56</strain>
    </source>
</reference>
<evidence type="ECO:0000256" key="1">
    <source>
        <dbReference type="SAM" id="MobiDB-lite"/>
    </source>
</evidence>
<dbReference type="EMBL" id="WEGI01000009">
    <property type="protein sequence ID" value="MQY28664.1"/>
    <property type="molecule type" value="Genomic_DNA"/>
</dbReference>
<protein>
    <submittedName>
        <fullName evidence="2">Uncharacterized protein</fullName>
    </submittedName>
</protein>
<proteinExistence type="predicted"/>
<gene>
    <name evidence="2" type="ORF">NRB56_42480</name>
</gene>
<name>A0A7K0DV16_9NOCA</name>
<dbReference type="Proteomes" id="UP000431401">
    <property type="component" value="Unassembled WGS sequence"/>
</dbReference>
<organism evidence="2 3">
    <name type="scientific">Nocardia aurantia</name>
    <dbReference type="NCBI Taxonomy" id="2585199"/>
    <lineage>
        <taxon>Bacteria</taxon>
        <taxon>Bacillati</taxon>
        <taxon>Actinomycetota</taxon>
        <taxon>Actinomycetes</taxon>
        <taxon>Mycobacteriales</taxon>
        <taxon>Nocardiaceae</taxon>
        <taxon>Nocardia</taxon>
    </lineage>
</organism>
<dbReference type="OrthoDB" id="4483072at2"/>
<dbReference type="RefSeq" id="WP_153344801.1">
    <property type="nucleotide sequence ID" value="NZ_WEGI01000009.1"/>
</dbReference>
<feature type="region of interest" description="Disordered" evidence="1">
    <location>
        <begin position="252"/>
        <end position="317"/>
    </location>
</feature>
<sequence length="317" mass="31306">MSDRAADLLGLTPGEDGWYVAEQAEPAIHGPGPVVHEQMWSIRVNGRTMARLAATTAALGIGAAAAVGSTLAQPIPTPLDAAIDRLTAAAAPDPASRTAVTAVANAAELVAASGLDHIAGGFTPFLTQATTMGCGRDLPLTTTVVTGAAGIPGPDRGIAGPAGTIRFQASPMVTGFPISAGLALAWVNLADGRSGIAELDDLTDFGTPALSKTVDTGPGTVAAAVWGTIDYPGQRCALTPALGVITVDANPETNPYAPPTTTDPNAPAPAPISPGPATPPPTSTPAPAPAPAPAPDQNQPPAPDNTAPQTGSGATTN</sequence>
<evidence type="ECO:0000313" key="3">
    <source>
        <dbReference type="Proteomes" id="UP000431401"/>
    </source>
</evidence>
<feature type="compositionally biased region" description="Polar residues" evidence="1">
    <location>
        <begin position="306"/>
        <end position="317"/>
    </location>
</feature>
<keyword evidence="3" id="KW-1185">Reference proteome</keyword>
<comment type="caution">
    <text evidence="2">The sequence shown here is derived from an EMBL/GenBank/DDBJ whole genome shotgun (WGS) entry which is preliminary data.</text>
</comment>